<dbReference type="GO" id="GO:0003700">
    <property type="term" value="F:DNA-binding transcription factor activity"/>
    <property type="evidence" value="ECO:0007669"/>
    <property type="project" value="InterPro"/>
</dbReference>
<keyword evidence="2" id="KW-0238">DNA-binding</keyword>
<evidence type="ECO:0000313" key="3">
    <source>
        <dbReference type="Proteomes" id="UP000585272"/>
    </source>
</evidence>
<sequence length="172" mass="18669">MATKAVSDAAAATREAEPLSTNLCWLLSRASFTLTTELMAQLERIGLSPRTHQVLIAAADGGRTQSDLVRAVGLDKTTMVVTVDELEQAGLAERRPSPTDRRARVIELTPAGRRKLREADAIIHLVHEDVLSTLPASDRETFLDALATLVGGRLAEPAATTQPVRRRARRGR</sequence>
<dbReference type="SUPFAM" id="SSF46785">
    <property type="entry name" value="Winged helix' DNA-binding domain"/>
    <property type="match status" value="1"/>
</dbReference>
<dbReference type="InterPro" id="IPR039422">
    <property type="entry name" value="MarR/SlyA-like"/>
</dbReference>
<dbReference type="SMART" id="SM00347">
    <property type="entry name" value="HTH_MARR"/>
    <property type="match status" value="1"/>
</dbReference>
<gene>
    <name evidence="2" type="ORF">BDZ31_003375</name>
</gene>
<dbReference type="Pfam" id="PF12802">
    <property type="entry name" value="MarR_2"/>
    <property type="match status" value="1"/>
</dbReference>
<protein>
    <submittedName>
        <fullName evidence="2">DNA-binding MarR family transcriptional regulator</fullName>
    </submittedName>
</protein>
<evidence type="ECO:0000313" key="2">
    <source>
        <dbReference type="EMBL" id="MBB4663774.1"/>
    </source>
</evidence>
<comment type="caution">
    <text evidence="2">The sequence shown here is derived from an EMBL/GenBank/DDBJ whole genome shotgun (WGS) entry which is preliminary data.</text>
</comment>
<dbReference type="RefSeq" id="WP_183343505.1">
    <property type="nucleotide sequence ID" value="NZ_JACHNU010000005.1"/>
</dbReference>
<dbReference type="Proteomes" id="UP000585272">
    <property type="component" value="Unassembled WGS sequence"/>
</dbReference>
<dbReference type="PANTHER" id="PTHR33164:SF99">
    <property type="entry name" value="MARR FAMILY REGULATORY PROTEIN"/>
    <property type="match status" value="1"/>
</dbReference>
<dbReference type="InterPro" id="IPR036390">
    <property type="entry name" value="WH_DNA-bd_sf"/>
</dbReference>
<reference evidence="2 3" key="1">
    <citation type="submission" date="2020-08" db="EMBL/GenBank/DDBJ databases">
        <title>Genomic Encyclopedia of Archaeal and Bacterial Type Strains, Phase II (KMG-II): from individual species to whole genera.</title>
        <authorList>
            <person name="Goeker M."/>
        </authorList>
    </citation>
    <scope>NUCLEOTIDE SEQUENCE [LARGE SCALE GENOMIC DNA]</scope>
    <source>
        <strain evidence="2 3">DSM 23288</strain>
    </source>
</reference>
<organism evidence="2 3">
    <name type="scientific">Conexibacter arvalis</name>
    <dbReference type="NCBI Taxonomy" id="912552"/>
    <lineage>
        <taxon>Bacteria</taxon>
        <taxon>Bacillati</taxon>
        <taxon>Actinomycetota</taxon>
        <taxon>Thermoleophilia</taxon>
        <taxon>Solirubrobacterales</taxon>
        <taxon>Conexibacteraceae</taxon>
        <taxon>Conexibacter</taxon>
    </lineage>
</organism>
<dbReference type="AlphaFoldDB" id="A0A840IIA8"/>
<keyword evidence="3" id="KW-1185">Reference proteome</keyword>
<dbReference type="PANTHER" id="PTHR33164">
    <property type="entry name" value="TRANSCRIPTIONAL REGULATOR, MARR FAMILY"/>
    <property type="match status" value="1"/>
</dbReference>
<dbReference type="InterPro" id="IPR036388">
    <property type="entry name" value="WH-like_DNA-bd_sf"/>
</dbReference>
<dbReference type="Gene3D" id="1.10.10.10">
    <property type="entry name" value="Winged helix-like DNA-binding domain superfamily/Winged helix DNA-binding domain"/>
    <property type="match status" value="1"/>
</dbReference>
<dbReference type="InterPro" id="IPR000835">
    <property type="entry name" value="HTH_MarR-typ"/>
</dbReference>
<dbReference type="EMBL" id="JACHNU010000005">
    <property type="protein sequence ID" value="MBB4663774.1"/>
    <property type="molecule type" value="Genomic_DNA"/>
</dbReference>
<evidence type="ECO:0000259" key="1">
    <source>
        <dbReference type="PROSITE" id="PS50995"/>
    </source>
</evidence>
<feature type="domain" description="HTH marR-type" evidence="1">
    <location>
        <begin position="20"/>
        <end position="151"/>
    </location>
</feature>
<dbReference type="PRINTS" id="PR00598">
    <property type="entry name" value="HTHMARR"/>
</dbReference>
<dbReference type="GO" id="GO:0006950">
    <property type="term" value="P:response to stress"/>
    <property type="evidence" value="ECO:0007669"/>
    <property type="project" value="TreeGrafter"/>
</dbReference>
<dbReference type="PROSITE" id="PS50995">
    <property type="entry name" value="HTH_MARR_2"/>
    <property type="match status" value="1"/>
</dbReference>
<accession>A0A840IIA8</accession>
<name>A0A840IIA8_9ACTN</name>
<proteinExistence type="predicted"/>
<dbReference type="GO" id="GO:0003677">
    <property type="term" value="F:DNA binding"/>
    <property type="evidence" value="ECO:0007669"/>
    <property type="project" value="UniProtKB-KW"/>
</dbReference>